<feature type="non-terminal residue" evidence="7">
    <location>
        <position position="1"/>
    </location>
</feature>
<dbReference type="InterPro" id="IPR054722">
    <property type="entry name" value="PolX-like_BBD"/>
</dbReference>
<keyword evidence="1" id="KW-0645">Protease</keyword>
<dbReference type="OrthoDB" id="775972at2759"/>
<dbReference type="Pfam" id="PF07727">
    <property type="entry name" value="RVT_2"/>
    <property type="match status" value="1"/>
</dbReference>
<feature type="domain" description="Integrase catalytic" evidence="6">
    <location>
        <begin position="375"/>
        <end position="542"/>
    </location>
</feature>
<evidence type="ECO:0000256" key="2">
    <source>
        <dbReference type="ARBA" id="ARBA00022723"/>
    </source>
</evidence>
<reference evidence="7" key="1">
    <citation type="submission" date="2018-05" db="EMBL/GenBank/DDBJ databases">
        <title>Draft genome of Mucuna pruriens seed.</title>
        <authorList>
            <person name="Nnadi N.E."/>
            <person name="Vos R."/>
            <person name="Hasami M.H."/>
            <person name="Devisetty U.K."/>
            <person name="Aguiy J.C."/>
        </authorList>
    </citation>
    <scope>NUCLEOTIDE SEQUENCE [LARGE SCALE GENOMIC DNA]</scope>
    <source>
        <strain evidence="7">JCA_2017</strain>
    </source>
</reference>
<keyword evidence="2" id="KW-0479">Metal-binding</keyword>
<keyword evidence="8" id="KW-1185">Reference proteome</keyword>
<dbReference type="PROSITE" id="PS50994">
    <property type="entry name" value="INTEGRASE"/>
    <property type="match status" value="1"/>
</dbReference>
<dbReference type="Pfam" id="PF14223">
    <property type="entry name" value="Retrotran_gag_2"/>
    <property type="match status" value="1"/>
</dbReference>
<dbReference type="GO" id="GO:0015074">
    <property type="term" value="P:DNA integration"/>
    <property type="evidence" value="ECO:0007669"/>
    <property type="project" value="InterPro"/>
</dbReference>
<evidence type="ECO:0000256" key="3">
    <source>
        <dbReference type="ARBA" id="ARBA00022750"/>
    </source>
</evidence>
<dbReference type="InterPro" id="IPR001584">
    <property type="entry name" value="Integrase_cat-core"/>
</dbReference>
<dbReference type="GO" id="GO:0006508">
    <property type="term" value="P:proteolysis"/>
    <property type="evidence" value="ECO:0007669"/>
    <property type="project" value="UniProtKB-KW"/>
</dbReference>
<dbReference type="SUPFAM" id="SSF53098">
    <property type="entry name" value="Ribonuclease H-like"/>
    <property type="match status" value="1"/>
</dbReference>
<dbReference type="InterPro" id="IPR012337">
    <property type="entry name" value="RNaseH-like_sf"/>
</dbReference>
<proteinExistence type="predicted"/>
<evidence type="ECO:0000256" key="1">
    <source>
        <dbReference type="ARBA" id="ARBA00022670"/>
    </source>
</evidence>
<feature type="region of interest" description="Disordered" evidence="5">
    <location>
        <begin position="102"/>
        <end position="140"/>
    </location>
</feature>
<feature type="compositionally biased region" description="Low complexity" evidence="5">
    <location>
        <begin position="106"/>
        <end position="117"/>
    </location>
</feature>
<dbReference type="Proteomes" id="UP000257109">
    <property type="component" value="Unassembled WGS sequence"/>
</dbReference>
<keyword evidence="4" id="KW-0378">Hydrolase</keyword>
<comment type="caution">
    <text evidence="7">The sequence shown here is derived from an EMBL/GenBank/DDBJ whole genome shotgun (WGS) entry which is preliminary data.</text>
</comment>
<evidence type="ECO:0000256" key="5">
    <source>
        <dbReference type="SAM" id="MobiDB-lite"/>
    </source>
</evidence>
<dbReference type="CDD" id="cd09272">
    <property type="entry name" value="RNase_HI_RT_Ty1"/>
    <property type="match status" value="1"/>
</dbReference>
<organism evidence="7 8">
    <name type="scientific">Mucuna pruriens</name>
    <name type="common">Velvet bean</name>
    <name type="synonym">Dolichos pruriens</name>
    <dbReference type="NCBI Taxonomy" id="157652"/>
    <lineage>
        <taxon>Eukaryota</taxon>
        <taxon>Viridiplantae</taxon>
        <taxon>Streptophyta</taxon>
        <taxon>Embryophyta</taxon>
        <taxon>Tracheophyta</taxon>
        <taxon>Spermatophyta</taxon>
        <taxon>Magnoliopsida</taxon>
        <taxon>eudicotyledons</taxon>
        <taxon>Gunneridae</taxon>
        <taxon>Pentapetalae</taxon>
        <taxon>rosids</taxon>
        <taxon>fabids</taxon>
        <taxon>Fabales</taxon>
        <taxon>Fabaceae</taxon>
        <taxon>Papilionoideae</taxon>
        <taxon>50 kb inversion clade</taxon>
        <taxon>NPAAA clade</taxon>
        <taxon>indigoferoid/millettioid clade</taxon>
        <taxon>Phaseoleae</taxon>
        <taxon>Mucuna</taxon>
    </lineage>
</organism>
<dbReference type="InterPro" id="IPR043502">
    <property type="entry name" value="DNA/RNA_pol_sf"/>
</dbReference>
<keyword evidence="3" id="KW-0064">Aspartyl protease</keyword>
<dbReference type="Gene3D" id="3.30.420.10">
    <property type="entry name" value="Ribonuclease H-like superfamily/Ribonuclease H"/>
    <property type="match status" value="1"/>
</dbReference>
<sequence length="1138" mass="129845">MNDQELVGDYFTRIQVLVNSMKACGKKISDQQIVDKILRTLTPQFDHIVVAIEESKDLQRMRVEELQNSLEAHEQRLLERISMRAADQALQAQDFQRINVKAKKISNQNSGSNNYKKNGGRGKFSKKGGDQNRGGQRKYDKRNIQRYACQKWGHFTDECYSNKGKQKYEDEAQMAQGDSDDSDSNHVLLMVTTLDCAKSNFWYLDTGCSNHMTGNKGWFVNLDENIKRMVKFANNSIVTAKGMGKVLIQRRNGQQSLIKDVLYVPQMKTNLLSLGQLLEKGFVMNMEHNMMKQEKLILKAPLSKNRTFKIGIQSGESHCFAAVVEDQNWLWHLRFGHLNFKSPSLLKEKGMVHSLPSIELPKELCEGSSFKSNILATKALLEVIYSNVCGPMESISLGSNNYFISFVDDFSRKLWVYLIKRKGEAFEVFKRFKAIVEKQCGYSIKVLRKDGGGEYTSHDFHSYCDKEGIIHEVTAPYTPQHNGKAERRNRTLMKMARCMLRDKKIPKQFWREAVFTAAYILNRSPTKSPNDVTPKEVWSGRKPTVSHFRVFGSLCFKHVPDERRKKLDDKGQPMIFLGYNSTGAYKLYSPTSKKVVLSKDVVVDESKGWRWETTTENGNVTVPIKLDLQSENCAETIQVQPCRPQRTRQPPEKFGDYTSIPNFEVTEEGDMMHLALLGQTEPVSFEQAIREPKWKAAMEEELKAIEKNHTWELVTLPHNKRSIGVKPTGEVAKYKARLVAKGFLQKAWLDYNEVFALVAKIETIRLVVATAIFRGWSLHQLDVKLAFLNGPLEEEVYVCQPPSFEVTGHEDKVYMLNKALYGLKQAPQAWNRKIDCFLFFNKCITEHGVYVRATASDLMFVCLYVDDLLVTGSNTTDIDEFKRRIMLEFEMTNLGLLFYFLGMEFVTAREEVSYADCNSAQTPVDCGIKLEKEGSDKLIDATLYKQIVGSLRFLCNNRPDIAYGVGLISRFMDNPRLLHLLTTKRILRYVKGTLNYGLLFSKCGRNSDRKSTTGYVFIMCGALISWCSKKQLVVALSSCEAKYIATSMGACQALWLENLMIEMKIRREKPMKMLIDNKSAINLAKHPDTHGITSKGKLELNYCSTNVQVANILTKPLKGDQFKMARDMIGVQPITNLN</sequence>
<dbReference type="InterPro" id="IPR057670">
    <property type="entry name" value="SH3_retrovirus"/>
</dbReference>
<dbReference type="Pfam" id="PF13976">
    <property type="entry name" value="gag_pre-integrs"/>
    <property type="match status" value="1"/>
</dbReference>
<evidence type="ECO:0000256" key="4">
    <source>
        <dbReference type="ARBA" id="ARBA00022801"/>
    </source>
</evidence>
<dbReference type="GO" id="GO:0046872">
    <property type="term" value="F:metal ion binding"/>
    <property type="evidence" value="ECO:0007669"/>
    <property type="project" value="UniProtKB-KW"/>
</dbReference>
<dbReference type="EMBL" id="QJKJ01000069">
    <property type="protein sequence ID" value="RDY14473.1"/>
    <property type="molecule type" value="Genomic_DNA"/>
</dbReference>
<dbReference type="GO" id="GO:0003676">
    <property type="term" value="F:nucleic acid binding"/>
    <property type="evidence" value="ECO:0007669"/>
    <property type="project" value="InterPro"/>
</dbReference>
<dbReference type="Pfam" id="PF25597">
    <property type="entry name" value="SH3_retrovirus"/>
    <property type="match status" value="1"/>
</dbReference>
<evidence type="ECO:0000259" key="6">
    <source>
        <dbReference type="PROSITE" id="PS50994"/>
    </source>
</evidence>
<dbReference type="InterPro" id="IPR039537">
    <property type="entry name" value="Retrotran_Ty1/copia-like"/>
</dbReference>
<dbReference type="GO" id="GO:0004190">
    <property type="term" value="F:aspartic-type endopeptidase activity"/>
    <property type="evidence" value="ECO:0007669"/>
    <property type="project" value="UniProtKB-KW"/>
</dbReference>
<evidence type="ECO:0000313" key="8">
    <source>
        <dbReference type="Proteomes" id="UP000257109"/>
    </source>
</evidence>
<dbReference type="PANTHER" id="PTHR42648">
    <property type="entry name" value="TRANSPOSASE, PUTATIVE-RELATED"/>
    <property type="match status" value="1"/>
</dbReference>
<dbReference type="InterPro" id="IPR025724">
    <property type="entry name" value="GAG-pre-integrase_dom"/>
</dbReference>
<gene>
    <name evidence="7" type="ORF">CR513_00462</name>
</gene>
<dbReference type="InterPro" id="IPR036397">
    <property type="entry name" value="RNaseH_sf"/>
</dbReference>
<dbReference type="PANTHER" id="PTHR42648:SF18">
    <property type="entry name" value="RETROTRANSPOSON, UNCLASSIFIED-LIKE PROTEIN"/>
    <property type="match status" value="1"/>
</dbReference>
<dbReference type="AlphaFoldDB" id="A0A371IHI6"/>
<evidence type="ECO:0000313" key="7">
    <source>
        <dbReference type="EMBL" id="RDY14473.1"/>
    </source>
</evidence>
<accession>A0A371IHI6</accession>
<dbReference type="SUPFAM" id="SSF56672">
    <property type="entry name" value="DNA/RNA polymerases"/>
    <property type="match status" value="1"/>
</dbReference>
<dbReference type="Pfam" id="PF22936">
    <property type="entry name" value="Pol_BBD"/>
    <property type="match status" value="1"/>
</dbReference>
<dbReference type="InterPro" id="IPR013103">
    <property type="entry name" value="RVT_2"/>
</dbReference>
<protein>
    <recommendedName>
        <fullName evidence="6">Integrase catalytic domain-containing protein</fullName>
    </recommendedName>
</protein>
<name>A0A371IHI6_MUCPR</name>
<dbReference type="Pfam" id="PF00665">
    <property type="entry name" value="rve"/>
    <property type="match status" value="1"/>
</dbReference>